<dbReference type="SUPFAM" id="SSF82171">
    <property type="entry name" value="DPP6 N-terminal domain-like"/>
    <property type="match status" value="1"/>
</dbReference>
<organism evidence="1 2">
    <name type="scientific">Pleurostoma richardsiae</name>
    <dbReference type="NCBI Taxonomy" id="41990"/>
    <lineage>
        <taxon>Eukaryota</taxon>
        <taxon>Fungi</taxon>
        <taxon>Dikarya</taxon>
        <taxon>Ascomycota</taxon>
        <taxon>Pezizomycotina</taxon>
        <taxon>Sordariomycetes</taxon>
        <taxon>Sordariomycetidae</taxon>
        <taxon>Calosphaeriales</taxon>
        <taxon>Pleurostomataceae</taxon>
        <taxon>Pleurostoma</taxon>
    </lineage>
</organism>
<dbReference type="AlphaFoldDB" id="A0AA38RWK7"/>
<dbReference type="Proteomes" id="UP001174694">
    <property type="component" value="Unassembled WGS sequence"/>
</dbReference>
<sequence length="658" mass="70635">MAALQWASDVFSSLTEYIGFVILHVLHGSVISDTTRLFRESLALIAVITTLGGVIPSPPDPEPIDVVEVPLPPVVSSIAEGACTAAINPHRTGCIGRDLGAFQAGDFTPDGNHIVVNVEFIGAPAAPDPASIYSGEQLILVKADGTNFSNGDSWKCLSCGVPAENAVSLQPEKDYAHVFRSGDKVLWGRNILDCGGTPLASDACTPNQTHIYPIHWTTTTDGSGPGGSPREMRLHPDDVHMGWSSFTAAGGQFAYFGRLEFEPEPTLGEPLVPRYELASVSLLVGPSGKAPITSEGAELHINHDAITVGELRGFSGTGDEILYIGYPWESNNIDLFAVHVVTGVVRRLTSHPEYADPIASSHDNEWFIVMDTRGSSRQMWMSGMRWIPPIIDIVSTAVAASTRNNGVRRFFQPVIVDRYGDRGEYFGQQVNAGGDGSSGSVNDPNWNGRADPAFSADGTRIAYWQALVVPPACGGVNPLPCPISTAQGGRTYRLMLARLIDRQPKDPAVVFDVPDYVPWATPFPPGTAVPAQYRLRPGNYVLQGKISGFADVSLTANSSLTDSIAAVSVSYTNYSDRDGYVLNGHEEVSLEILLPDVWDNLVHWYSDIVETGVVHASKVTSPGGFDLEINVMTNIFNATGTLTTTVDGIKYRQPANGA</sequence>
<keyword evidence="1" id="KW-0378">Hydrolase</keyword>
<keyword evidence="2" id="KW-1185">Reference proteome</keyword>
<gene>
    <name evidence="1" type="ORF">NKR23_g4106</name>
</gene>
<accession>A0AA38RWK7</accession>
<comment type="caution">
    <text evidence="1">The sequence shown here is derived from an EMBL/GenBank/DDBJ whole genome shotgun (WGS) entry which is preliminary data.</text>
</comment>
<protein>
    <submittedName>
        <fullName evidence="1">Saponin hydrolase</fullName>
    </submittedName>
</protein>
<proteinExistence type="predicted"/>
<dbReference type="GO" id="GO:0016787">
    <property type="term" value="F:hydrolase activity"/>
    <property type="evidence" value="ECO:0007669"/>
    <property type="project" value="UniProtKB-KW"/>
</dbReference>
<dbReference type="EMBL" id="JANBVO010000009">
    <property type="protein sequence ID" value="KAJ9149753.1"/>
    <property type="molecule type" value="Genomic_DNA"/>
</dbReference>
<evidence type="ECO:0000313" key="2">
    <source>
        <dbReference type="Proteomes" id="UP001174694"/>
    </source>
</evidence>
<reference evidence="1" key="1">
    <citation type="submission" date="2022-07" db="EMBL/GenBank/DDBJ databases">
        <title>Fungi with potential for degradation of polypropylene.</title>
        <authorList>
            <person name="Gostincar C."/>
        </authorList>
    </citation>
    <scope>NUCLEOTIDE SEQUENCE</scope>
    <source>
        <strain evidence="1">EXF-13308</strain>
    </source>
</reference>
<evidence type="ECO:0000313" key="1">
    <source>
        <dbReference type="EMBL" id="KAJ9149753.1"/>
    </source>
</evidence>
<name>A0AA38RWK7_9PEZI</name>